<keyword evidence="2" id="KW-1185">Reference proteome</keyword>
<evidence type="ECO:0000313" key="2">
    <source>
        <dbReference type="Proteomes" id="UP000002297"/>
    </source>
</evidence>
<dbReference type="STRING" id="216432.CA2559_01995"/>
<organism evidence="1 2">
    <name type="scientific">Croceibacter atlanticus (strain ATCC BAA-628 / JCM 21780 / CIP 108009 / IAM 15332 / KCTC 12090 / HTCC2559)</name>
    <dbReference type="NCBI Taxonomy" id="216432"/>
    <lineage>
        <taxon>Bacteria</taxon>
        <taxon>Pseudomonadati</taxon>
        <taxon>Bacteroidota</taxon>
        <taxon>Flavobacteriia</taxon>
        <taxon>Flavobacteriales</taxon>
        <taxon>Flavobacteriaceae</taxon>
        <taxon>Croceibacter</taxon>
    </lineage>
</organism>
<protein>
    <recommendedName>
        <fullName evidence="3">Alpha-ketoglutarate decarboxylase</fullName>
    </recommendedName>
</protein>
<dbReference type="eggNOG" id="ENOG5030398">
    <property type="taxonomic scope" value="Bacteria"/>
</dbReference>
<sequence>MNYLIKLNAMKLIINTFFSSKFKLLIVLLVISCATHAQSGSGFTNNLRIGGSLGLGFGDGFFTANLAPSVIYDINNYWSVGTGLSGSYTSFDDARAYTIGGSALAFFRPISNLRLSSEFEQLYVNFKRELDGSTFERNYTYPALFLGIGYTTGNLTAGVKYDVLFDEDDSIYSSALVPFISVYF</sequence>
<accession>A3U5H1</accession>
<reference evidence="1 2" key="1">
    <citation type="journal article" date="2010" name="J. Bacteriol.">
        <title>The complete genome sequence of Croceibacter atlanticus HTCC2559T.</title>
        <authorList>
            <person name="Oh H.M."/>
            <person name="Kang I."/>
            <person name="Ferriera S."/>
            <person name="Giovannoni S.J."/>
            <person name="Cho J.C."/>
        </authorList>
    </citation>
    <scope>NUCLEOTIDE SEQUENCE [LARGE SCALE GENOMIC DNA]</scope>
    <source>
        <strain evidence="2">ATCC BAA-628 / HTCC2559 / KCTC 12090</strain>
    </source>
</reference>
<dbReference type="EMBL" id="CP002046">
    <property type="protein sequence ID" value="EAP87488.1"/>
    <property type="molecule type" value="Genomic_DNA"/>
</dbReference>
<gene>
    <name evidence="1" type="ordered locus">CA2559_01995</name>
</gene>
<proteinExistence type="predicted"/>
<dbReference type="KEGG" id="cat:CA2559_01995"/>
<name>A3U5H1_CROAH</name>
<evidence type="ECO:0000313" key="1">
    <source>
        <dbReference type="EMBL" id="EAP87488.1"/>
    </source>
</evidence>
<dbReference type="AlphaFoldDB" id="A3U5H1"/>
<evidence type="ECO:0008006" key="3">
    <source>
        <dbReference type="Google" id="ProtNLM"/>
    </source>
</evidence>
<dbReference type="HOGENOM" id="CLU_125390_0_0_10"/>
<dbReference type="Proteomes" id="UP000002297">
    <property type="component" value="Chromosome"/>
</dbReference>